<keyword evidence="8" id="KW-1185">Reference proteome</keyword>
<evidence type="ECO:0000256" key="1">
    <source>
        <dbReference type="ARBA" id="ARBA00001947"/>
    </source>
</evidence>
<evidence type="ECO:0000313" key="7">
    <source>
        <dbReference type="EMBL" id="GMI23468.1"/>
    </source>
</evidence>
<comment type="cofactor">
    <cofactor evidence="1">
        <name>Zn(2+)</name>
        <dbReference type="ChEBI" id="CHEBI:29105"/>
    </cofactor>
</comment>
<protein>
    <recommendedName>
        <fullName evidence="6">Peptidase M14 domain-containing protein</fullName>
    </recommendedName>
</protein>
<accession>A0ABQ6MCA4</accession>
<evidence type="ECO:0000256" key="2">
    <source>
        <dbReference type="ARBA" id="ARBA00005988"/>
    </source>
</evidence>
<keyword evidence="4" id="KW-0175">Coiled coil</keyword>
<dbReference type="PROSITE" id="PS52035">
    <property type="entry name" value="PEPTIDASE_M14"/>
    <property type="match status" value="1"/>
</dbReference>
<feature type="domain" description="Peptidase M14" evidence="6">
    <location>
        <begin position="435"/>
        <end position="742"/>
    </location>
</feature>
<dbReference type="PANTHER" id="PTHR12756:SF11">
    <property type="entry name" value="CYTOSOLIC CARBOXYPEPTIDASE 1"/>
    <property type="match status" value="1"/>
</dbReference>
<evidence type="ECO:0000256" key="3">
    <source>
        <dbReference type="PROSITE-ProRule" id="PRU01379"/>
    </source>
</evidence>
<dbReference type="Proteomes" id="UP001165060">
    <property type="component" value="Unassembled WGS sequence"/>
</dbReference>
<feature type="compositionally biased region" description="Low complexity" evidence="5">
    <location>
        <begin position="29"/>
        <end position="44"/>
    </location>
</feature>
<dbReference type="Gene3D" id="3.40.630.10">
    <property type="entry name" value="Zn peptidases"/>
    <property type="match status" value="1"/>
</dbReference>
<feature type="compositionally biased region" description="Low complexity" evidence="5">
    <location>
        <begin position="916"/>
        <end position="928"/>
    </location>
</feature>
<comment type="caution">
    <text evidence="7">The sequence shown here is derived from an EMBL/GenBank/DDBJ whole genome shotgun (WGS) entry which is preliminary data.</text>
</comment>
<dbReference type="EMBL" id="BRYB01000127">
    <property type="protein sequence ID" value="GMI23468.1"/>
    <property type="molecule type" value="Genomic_DNA"/>
</dbReference>
<name>A0ABQ6MCA4_9STRA</name>
<evidence type="ECO:0000256" key="4">
    <source>
        <dbReference type="SAM" id="Coils"/>
    </source>
</evidence>
<feature type="region of interest" description="Disordered" evidence="5">
    <location>
        <begin position="29"/>
        <end position="71"/>
    </location>
</feature>
<feature type="region of interest" description="Disordered" evidence="5">
    <location>
        <begin position="915"/>
        <end position="934"/>
    </location>
</feature>
<evidence type="ECO:0000259" key="6">
    <source>
        <dbReference type="PROSITE" id="PS52035"/>
    </source>
</evidence>
<feature type="region of interest" description="Disordered" evidence="5">
    <location>
        <begin position="1"/>
        <end position="20"/>
    </location>
</feature>
<gene>
    <name evidence="7" type="ORF">TeGR_g9104</name>
</gene>
<reference evidence="7 8" key="1">
    <citation type="journal article" date="2023" name="Commun. Biol.">
        <title>Genome analysis of Parmales, the sister group of diatoms, reveals the evolutionary specialization of diatoms from phago-mixotrophs to photoautotrophs.</title>
        <authorList>
            <person name="Ban H."/>
            <person name="Sato S."/>
            <person name="Yoshikawa S."/>
            <person name="Yamada K."/>
            <person name="Nakamura Y."/>
            <person name="Ichinomiya M."/>
            <person name="Sato N."/>
            <person name="Blanc-Mathieu R."/>
            <person name="Endo H."/>
            <person name="Kuwata A."/>
            <person name="Ogata H."/>
        </authorList>
    </citation>
    <scope>NUCLEOTIDE SEQUENCE [LARGE SCALE GENOMIC DNA]</scope>
</reference>
<dbReference type="InterPro" id="IPR000834">
    <property type="entry name" value="Peptidase_M14"/>
</dbReference>
<feature type="region of interest" description="Disordered" evidence="5">
    <location>
        <begin position="1127"/>
        <end position="1148"/>
    </location>
</feature>
<dbReference type="PANTHER" id="PTHR12756">
    <property type="entry name" value="CYTOSOLIC CARBOXYPEPTIDASE"/>
    <property type="match status" value="1"/>
</dbReference>
<sequence length="1178" mass="129840">MSSNLPSSNPSNMSLESMGSLQNSLASLASLGSAGGDTDASGADNCDDADNDSEEEEGNLAWIRTGDEDEPSMRLFSNLKAQMDYSPEFSSSDAAKGQSYSNINMFDKRFVDDMMHENGIEAPLPLMEFPTSPTAQREKETPKTGMVYQLPHVSHDHPEGRGSAAGGSDPDILLPNDSCQYGSCPPPDVEREPLSDDRYEEVARASSLLQLRDRGEQVVQLDQLDYQTSTSACAATPHARKVYDFDRVTKTRGKAAGKGVEGEDDVPSYCLEFDSFFESGNLQSASHVAGRTRRVEARGGAMDSGGGEGGGADEFFAEADQEYDLKCKCDTHTAGNIQWYYFSAAPPQTSTYPLRVRFNVVNMMKKASLYQWGMRPCIYSPKAKCWMRGGEEIAYFRNKAVSEGKGKKAKKVKYSTLSFVYTFERHEKVFFAHCFPYTYTDLQKDLSSILNRTQPENKAQHFIRTRDICLTLAGNRCELLTITTVATDPSEMVNRPAVVLSARVHPGESNSSFMIRGVLRFLCSDNPDAKVLRDNFVWKIVPMLNPDGVVHGNYRCSLSGMDLNRRYSNPSPILHPTIFSMRQLLSTTQESRGVLLFVDMHGHSRKKNTFLYGCDHGSKSFEQRLLPRVFPRLLHNVFRSDRAYGFFSYQDCDFNVKKGKSSTGRVVAWRDVGIDNAYTLEASFAGTGDNREQRKDWREKKQPGKEAAQGKEPATDAAHYHFGIEQLENIGVGLCKALLHYCRIGSENDKLKKVLKNNYVGEEPALTDYEADDEQALSITNHRSTRRPINRRRPNIIHPQLCKELKAPVVISENVVIDQAGHCERAKAELDVRKFLYLRQKQELNALRAKIDAAENLSGKKSKDSKKKLLEQIQVLEKELTVSCELKDNAGSILDDGSATGDDFVSDDLLEGGLSGNSLGSDSDPSGDNMPSNVLLKDKDFQKFVQRSTVAPQLAHMELNSNRRNDHKKTEKLAKSKRKKERERAKGSKGGRKKSLRDAAGDVMSKMASVKMVERGVSEELLNPNKIFQTHKMKPAPKVQERQPLLMTTVQMTRRIQAPSATVVAAPPPGGASPKQTHAQERRQSAALAAQRLMHASASEGNLRRASTGGGGNIHAQARGGIPSILGSFAGPGDPRPGAASGGSRDGGVLMADRRMRAPSPVAPMLFFSGEGGGNGNG</sequence>
<evidence type="ECO:0000256" key="5">
    <source>
        <dbReference type="SAM" id="MobiDB-lite"/>
    </source>
</evidence>
<comment type="similarity">
    <text evidence="2 3">Belongs to the peptidase M14 family.</text>
</comment>
<feature type="active site" description="Proton donor/acceptor" evidence="3">
    <location>
        <position position="681"/>
    </location>
</feature>
<feature type="compositionally biased region" description="Basic residues" evidence="5">
    <location>
        <begin position="975"/>
        <end position="995"/>
    </location>
</feature>
<feature type="region of interest" description="Disordered" evidence="5">
    <location>
        <begin position="955"/>
        <end position="1000"/>
    </location>
</feature>
<feature type="region of interest" description="Disordered" evidence="5">
    <location>
        <begin position="689"/>
        <end position="714"/>
    </location>
</feature>
<organism evidence="7 8">
    <name type="scientific">Tetraparma gracilis</name>
    <dbReference type="NCBI Taxonomy" id="2962635"/>
    <lineage>
        <taxon>Eukaryota</taxon>
        <taxon>Sar</taxon>
        <taxon>Stramenopiles</taxon>
        <taxon>Ochrophyta</taxon>
        <taxon>Bolidophyceae</taxon>
        <taxon>Parmales</taxon>
        <taxon>Triparmaceae</taxon>
        <taxon>Tetraparma</taxon>
    </lineage>
</organism>
<dbReference type="Pfam" id="PF00246">
    <property type="entry name" value="Peptidase_M14"/>
    <property type="match status" value="1"/>
</dbReference>
<dbReference type="Gene3D" id="2.60.40.3120">
    <property type="match status" value="1"/>
</dbReference>
<dbReference type="InterPro" id="IPR050821">
    <property type="entry name" value="Cytosolic_carboxypeptidase"/>
</dbReference>
<feature type="compositionally biased region" description="Acidic residues" evidence="5">
    <location>
        <begin position="45"/>
        <end position="58"/>
    </location>
</feature>
<feature type="compositionally biased region" description="Basic and acidic residues" evidence="5">
    <location>
        <begin position="689"/>
        <end position="704"/>
    </location>
</feature>
<feature type="compositionally biased region" description="Basic and acidic residues" evidence="5">
    <location>
        <begin position="961"/>
        <end position="974"/>
    </location>
</feature>
<proteinExistence type="inferred from homology"/>
<feature type="coiled-coil region" evidence="4">
    <location>
        <begin position="837"/>
        <end position="879"/>
    </location>
</feature>
<feature type="region of interest" description="Disordered" evidence="5">
    <location>
        <begin position="152"/>
        <end position="196"/>
    </location>
</feature>
<dbReference type="SUPFAM" id="SSF53187">
    <property type="entry name" value="Zn-dependent exopeptidases"/>
    <property type="match status" value="1"/>
</dbReference>
<evidence type="ECO:0000313" key="8">
    <source>
        <dbReference type="Proteomes" id="UP001165060"/>
    </source>
</evidence>